<comment type="subcellular location">
    <subcellularLocation>
        <location evidence="6">Cellular thylakoid membrane</location>
        <topology evidence="6">Multi-pass membrane protein</topology>
    </subcellularLocation>
    <subcellularLocation>
        <location evidence="1">Membrane</location>
        <topology evidence="1">Multi-pass membrane protein</topology>
    </subcellularLocation>
</comment>
<feature type="transmembrane region" description="Helical" evidence="7">
    <location>
        <begin position="43"/>
        <end position="60"/>
    </location>
</feature>
<feature type="domain" description="ResB-like" evidence="8">
    <location>
        <begin position="12"/>
        <end position="274"/>
    </location>
</feature>
<keyword evidence="6" id="KW-0793">Thylakoid</keyword>
<evidence type="ECO:0000256" key="3">
    <source>
        <dbReference type="ARBA" id="ARBA00022748"/>
    </source>
</evidence>
<keyword evidence="3 6" id="KW-0201">Cytochrome c-type biogenesis</keyword>
<evidence type="ECO:0000256" key="1">
    <source>
        <dbReference type="ARBA" id="ARBA00004141"/>
    </source>
</evidence>
<feature type="transmembrane region" description="Helical" evidence="7">
    <location>
        <begin position="368"/>
        <end position="387"/>
    </location>
</feature>
<dbReference type="InterPro" id="IPR023494">
    <property type="entry name" value="Cyt_c_bgen_Ccs1/CcsB/ResB"/>
</dbReference>
<keyword evidence="4 6" id="KW-1133">Transmembrane helix</keyword>
<proteinExistence type="inferred from homology"/>
<sequence length="426" mass="49978">MNFFFFRFIADLRFSIFILLLISIFSILGTIIEQDQSIEIYKLNYPLINPVFGFLTWNLIFKIGLNHVYKTWWFLTLIILLGFSLISCTFLQQFPTLKIARRCQFFRKIKQFYKLKIFIKLKNFNLNKILVNLKKNQYLIFQQKSILYCYKGLVGRIAPIIVHFSIILVLVGTVFSSLFGFKAQEIIPITENFHIQNILNSGQLATIPKVSGRINDFWIIYTKNKTISQFYSDISILNKKGNEIERKTISVNYPLIYDNIYYYQTNWNLIGLRFQLQKNQIIEYPLTTILNNKNKIWLTWISDTNSLNTGQIAIIEGLEGHCSIYNEMGKYIGNIELNESANFKNPFRLLEILSSTGLQIKTDPGIPIIYIGFFFLILSTLLSYITYSQIWIIQKNKNIFIGGTTNRAFFDFELEFLKFVKQTVIK</sequence>
<evidence type="ECO:0000256" key="5">
    <source>
        <dbReference type="ARBA" id="ARBA00023136"/>
    </source>
</evidence>
<dbReference type="GO" id="GO:0017004">
    <property type="term" value="P:cytochrome complex assembly"/>
    <property type="evidence" value="ECO:0007669"/>
    <property type="project" value="UniProtKB-UniRule"/>
</dbReference>
<feature type="domain" description="ResB-like" evidence="8">
    <location>
        <begin position="351"/>
        <end position="416"/>
    </location>
</feature>
<dbReference type="EMBL" id="MZ365054">
    <property type="protein sequence ID" value="QYB19134.1"/>
    <property type="molecule type" value="Genomic_DNA"/>
</dbReference>
<dbReference type="GO" id="GO:0042651">
    <property type="term" value="C:thylakoid membrane"/>
    <property type="evidence" value="ECO:0007669"/>
    <property type="project" value="UniProtKB-UniRule"/>
</dbReference>
<evidence type="ECO:0000259" key="8">
    <source>
        <dbReference type="Pfam" id="PF05140"/>
    </source>
</evidence>
<accession>A0A8F8SP32</accession>
<feature type="transmembrane region" description="Helical" evidence="7">
    <location>
        <begin position="12"/>
        <end position="31"/>
    </location>
</feature>
<name>A0A8F8SP32_9STRA</name>
<dbReference type="InterPro" id="IPR007816">
    <property type="entry name" value="ResB-like_domain"/>
</dbReference>
<evidence type="ECO:0000256" key="2">
    <source>
        <dbReference type="ARBA" id="ARBA00022692"/>
    </source>
</evidence>
<dbReference type="EMBL" id="MZ365054">
    <property type="protein sequence ID" value="QYB19019.1"/>
    <property type="molecule type" value="Genomic_DNA"/>
</dbReference>
<dbReference type="HAMAP" id="MF_01392">
    <property type="entry name" value="CytC_Ccs1"/>
    <property type="match status" value="1"/>
</dbReference>
<keyword evidence="9" id="KW-0934">Plastid</keyword>
<evidence type="ECO:0000256" key="6">
    <source>
        <dbReference type="HAMAP-Rule" id="MF_01392"/>
    </source>
</evidence>
<evidence type="ECO:0000256" key="7">
    <source>
        <dbReference type="SAM" id="Phobius"/>
    </source>
</evidence>
<comment type="subunit">
    <text evidence="6">May interact with CcsA.</text>
</comment>
<protein>
    <recommendedName>
        <fullName evidence="6">Cytochrome c biogenesis protein CcsB</fullName>
    </recommendedName>
</protein>
<reference evidence="9" key="1">
    <citation type="journal article" date="2021" name="Int. J. Mol. Sci.">
        <title>Extreme Enlargement of the Inverted Repeat Region in the Plastid Genomes of Diatoms from the Genus Climaconeis.</title>
        <authorList>
            <person name="Gastineau R."/>
            <person name="Davidovich N.A."/>
            <person name="Davidovich O.I."/>
            <person name="Lemieux C."/>
            <person name="Turmel M."/>
            <person name="Wrobel R.J."/>
            <person name="Witkowski A."/>
        </authorList>
    </citation>
    <scope>NUCLEOTIDE SEQUENCE</scope>
    <source>
        <strain evidence="9">SZCZ1888</strain>
    </source>
</reference>
<comment type="similarity">
    <text evidence="6">Belongs to the Ccs1/CcsB family.</text>
</comment>
<feature type="transmembrane region" description="Helical" evidence="7">
    <location>
        <begin position="160"/>
        <end position="181"/>
    </location>
</feature>
<dbReference type="PANTHER" id="PTHR31566">
    <property type="entry name" value="CYTOCHROME C BIOGENESIS PROTEIN CCS1, CHLOROPLASTIC"/>
    <property type="match status" value="1"/>
</dbReference>
<gene>
    <name evidence="6 9" type="primary">ccs1</name>
    <name evidence="6" type="synonym">ccsB</name>
</gene>
<comment type="function">
    <text evidence="6">Required during biogenesis of c-type cytochromes (cytochrome c6 and cytochrome f) at the step of heme attachment.</text>
</comment>
<evidence type="ECO:0000313" key="9">
    <source>
        <dbReference type="EMBL" id="QYB19019.1"/>
    </source>
</evidence>
<keyword evidence="2 6" id="KW-0812">Transmembrane</keyword>
<organism evidence="9">
    <name type="scientific">Climaconeis cf. scalaris</name>
    <dbReference type="NCBI Taxonomy" id="2846828"/>
    <lineage>
        <taxon>Eukaryota</taxon>
        <taxon>Sar</taxon>
        <taxon>Stramenopiles</taxon>
        <taxon>Ochrophyta</taxon>
        <taxon>Bacillariophyta</taxon>
        <taxon>Bacillariophyceae</taxon>
        <taxon>Bacillariophycidae</taxon>
        <taxon>Naviculales</taxon>
        <taxon>Berkeleyaceae</taxon>
        <taxon>Climaconeis</taxon>
    </lineage>
</organism>
<keyword evidence="5 6" id="KW-0472">Membrane</keyword>
<dbReference type="PANTHER" id="PTHR31566:SF0">
    <property type="entry name" value="CYTOCHROME C BIOGENESIS PROTEIN CCS1, CHLOROPLASTIC"/>
    <property type="match status" value="1"/>
</dbReference>
<dbReference type="Pfam" id="PF05140">
    <property type="entry name" value="ResB"/>
    <property type="match status" value="2"/>
</dbReference>
<evidence type="ECO:0000256" key="4">
    <source>
        <dbReference type="ARBA" id="ARBA00022989"/>
    </source>
</evidence>
<dbReference type="AlphaFoldDB" id="A0A8F8SP32"/>
<feature type="transmembrane region" description="Helical" evidence="7">
    <location>
        <begin position="72"/>
        <end position="91"/>
    </location>
</feature>
<geneLocation type="plastid" evidence="9"/>